<keyword evidence="1" id="KW-1133">Transmembrane helix</keyword>
<accession>A0A7E4VRT9</accession>
<feature type="transmembrane region" description="Helical" evidence="1">
    <location>
        <begin position="39"/>
        <end position="63"/>
    </location>
</feature>
<reference evidence="3" key="2">
    <citation type="submission" date="2020-10" db="UniProtKB">
        <authorList>
            <consortium name="WormBaseParasite"/>
        </authorList>
    </citation>
    <scope>IDENTIFICATION</scope>
</reference>
<sequence length="155" mass="18138">MFTWNLWFNVVTIDFASDNSVTWHVEKPEWLHWMDTGKIVVILAIVCDVWSFVCSMYTVTSIIKLKFFKHTAESIMSSKRVQMVVFSVYLFLIRLSAGIMSVVLDYNRTNYTYVIIMLCLVDVVQFSVPWIFLVTQKHVRTAVRNTLFKFSNATD</sequence>
<keyword evidence="1" id="KW-0472">Membrane</keyword>
<keyword evidence="1" id="KW-0812">Transmembrane</keyword>
<organism evidence="2 3">
    <name type="scientific">Panagrellus redivivus</name>
    <name type="common">Microworm</name>
    <dbReference type="NCBI Taxonomy" id="6233"/>
    <lineage>
        <taxon>Eukaryota</taxon>
        <taxon>Metazoa</taxon>
        <taxon>Ecdysozoa</taxon>
        <taxon>Nematoda</taxon>
        <taxon>Chromadorea</taxon>
        <taxon>Rhabditida</taxon>
        <taxon>Tylenchina</taxon>
        <taxon>Panagrolaimomorpha</taxon>
        <taxon>Panagrolaimoidea</taxon>
        <taxon>Panagrolaimidae</taxon>
        <taxon>Panagrellus</taxon>
    </lineage>
</organism>
<name>A0A7E4VRT9_PANRE</name>
<keyword evidence="2" id="KW-1185">Reference proteome</keyword>
<evidence type="ECO:0000313" key="3">
    <source>
        <dbReference type="WBParaSite" id="Pan_g24218.t1"/>
    </source>
</evidence>
<dbReference type="WBParaSite" id="Pan_g24218.t1">
    <property type="protein sequence ID" value="Pan_g24218.t1"/>
    <property type="gene ID" value="Pan_g24218"/>
</dbReference>
<feature type="transmembrane region" description="Helical" evidence="1">
    <location>
        <begin position="84"/>
        <end position="104"/>
    </location>
</feature>
<dbReference type="AlphaFoldDB" id="A0A7E4VRT9"/>
<protein>
    <submittedName>
        <fullName evidence="3">Serpentine receptor class gamma</fullName>
    </submittedName>
</protein>
<proteinExistence type="predicted"/>
<reference evidence="2" key="1">
    <citation type="journal article" date="2013" name="Genetics">
        <title>The draft genome and transcriptome of Panagrellus redivivus are shaped by the harsh demands of a free-living lifestyle.</title>
        <authorList>
            <person name="Srinivasan J."/>
            <person name="Dillman A.R."/>
            <person name="Macchietto M.G."/>
            <person name="Heikkinen L."/>
            <person name="Lakso M."/>
            <person name="Fracchia K.M."/>
            <person name="Antoshechkin I."/>
            <person name="Mortazavi A."/>
            <person name="Wong G."/>
            <person name="Sternberg P.W."/>
        </authorList>
    </citation>
    <scope>NUCLEOTIDE SEQUENCE [LARGE SCALE GENOMIC DNA]</scope>
    <source>
        <strain evidence="2">MT8872</strain>
    </source>
</reference>
<dbReference type="Proteomes" id="UP000492821">
    <property type="component" value="Unassembled WGS sequence"/>
</dbReference>
<evidence type="ECO:0000256" key="1">
    <source>
        <dbReference type="SAM" id="Phobius"/>
    </source>
</evidence>
<evidence type="ECO:0000313" key="2">
    <source>
        <dbReference type="Proteomes" id="UP000492821"/>
    </source>
</evidence>
<feature type="transmembrane region" description="Helical" evidence="1">
    <location>
        <begin position="110"/>
        <end position="134"/>
    </location>
</feature>